<dbReference type="OrthoDB" id="10305650at2759"/>
<gene>
    <name evidence="3" type="primary">MEP18</name>
    <name evidence="3" type="ORF">Esi_0466_0003</name>
</gene>
<dbReference type="EMBL" id="FN649731">
    <property type="protein sequence ID" value="CBJ33360.1"/>
    <property type="molecule type" value="Genomic_DNA"/>
</dbReference>
<reference evidence="3 4" key="1">
    <citation type="journal article" date="2010" name="Nature">
        <title>The Ectocarpus genome and the independent evolution of multicellularity in brown algae.</title>
        <authorList>
            <person name="Cock J.M."/>
            <person name="Sterck L."/>
            <person name="Rouze P."/>
            <person name="Scornet D."/>
            <person name="Allen A.E."/>
            <person name="Amoutzias G."/>
            <person name="Anthouard V."/>
            <person name="Artiguenave F."/>
            <person name="Aury J.M."/>
            <person name="Badger J.H."/>
            <person name="Beszteri B."/>
            <person name="Billiau K."/>
            <person name="Bonnet E."/>
            <person name="Bothwell J.H."/>
            <person name="Bowler C."/>
            <person name="Boyen C."/>
            <person name="Brownlee C."/>
            <person name="Carrano C.J."/>
            <person name="Charrier B."/>
            <person name="Cho G.Y."/>
            <person name="Coelho S.M."/>
            <person name="Collen J."/>
            <person name="Corre E."/>
            <person name="Da Silva C."/>
            <person name="Delage L."/>
            <person name="Delaroque N."/>
            <person name="Dittami S.M."/>
            <person name="Doulbeau S."/>
            <person name="Elias M."/>
            <person name="Farnham G."/>
            <person name="Gachon C.M."/>
            <person name="Gschloessl B."/>
            <person name="Heesch S."/>
            <person name="Jabbari K."/>
            <person name="Jubin C."/>
            <person name="Kawai H."/>
            <person name="Kimura K."/>
            <person name="Kloareg B."/>
            <person name="Kupper F.C."/>
            <person name="Lang D."/>
            <person name="Le Bail A."/>
            <person name="Leblanc C."/>
            <person name="Lerouge P."/>
            <person name="Lohr M."/>
            <person name="Lopez P.J."/>
            <person name="Martens C."/>
            <person name="Maumus F."/>
            <person name="Michel G."/>
            <person name="Miranda-Saavedra D."/>
            <person name="Morales J."/>
            <person name="Moreau H."/>
            <person name="Motomura T."/>
            <person name="Nagasato C."/>
            <person name="Napoli C.A."/>
            <person name="Nelson D.R."/>
            <person name="Nyvall-Collen P."/>
            <person name="Peters A.F."/>
            <person name="Pommier C."/>
            <person name="Potin P."/>
            <person name="Poulain J."/>
            <person name="Quesneville H."/>
            <person name="Read B."/>
            <person name="Rensing S.A."/>
            <person name="Ritter A."/>
            <person name="Rousvoal S."/>
            <person name="Samanta M."/>
            <person name="Samson G."/>
            <person name="Schroeder D.C."/>
            <person name="Segurens B."/>
            <person name="Strittmatter M."/>
            <person name="Tonon T."/>
            <person name="Tregear J.W."/>
            <person name="Valentin K."/>
            <person name="von Dassow P."/>
            <person name="Yamagishi T."/>
            <person name="Van de Peer Y."/>
            <person name="Wincker P."/>
        </authorList>
    </citation>
    <scope>NUCLEOTIDE SEQUENCE [LARGE SCALE GENOMIC DNA]</scope>
    <source>
        <strain evidence="4">Ec32 / CCAP1310/4</strain>
    </source>
</reference>
<dbReference type="Pfam" id="PF13229">
    <property type="entry name" value="Beta_helix"/>
    <property type="match status" value="1"/>
</dbReference>
<feature type="domain" description="Right handed beta helix" evidence="2">
    <location>
        <begin position="567"/>
        <end position="710"/>
    </location>
</feature>
<dbReference type="Proteomes" id="UP000002630">
    <property type="component" value="Linkage Group LG06"/>
</dbReference>
<dbReference type="InterPro" id="IPR012334">
    <property type="entry name" value="Pectin_lyas_fold"/>
</dbReference>
<dbReference type="EC" id="5.1.3.-" evidence="3"/>
<dbReference type="AlphaFoldDB" id="D7G257"/>
<name>D7G257_ECTSI</name>
<evidence type="ECO:0000259" key="2">
    <source>
        <dbReference type="Pfam" id="PF13229"/>
    </source>
</evidence>
<dbReference type="Gene3D" id="2.160.20.10">
    <property type="entry name" value="Single-stranded right-handed beta-helix, Pectin lyase-like"/>
    <property type="match status" value="1"/>
</dbReference>
<dbReference type="InterPro" id="IPR022441">
    <property type="entry name" value="Para_beta_helix_rpt-2"/>
</dbReference>
<evidence type="ECO:0000313" key="4">
    <source>
        <dbReference type="Proteomes" id="UP000002630"/>
    </source>
</evidence>
<dbReference type="InterPro" id="IPR011050">
    <property type="entry name" value="Pectin_lyase_fold/virulence"/>
</dbReference>
<dbReference type="InParanoid" id="D7G257"/>
<feature type="compositionally biased region" description="Low complexity" evidence="1">
    <location>
        <begin position="310"/>
        <end position="321"/>
    </location>
</feature>
<sequence length="785" mass="82533">MRAATAYQIVVSTPANSKEAGETFGLSFAYTDSGGTTGDLTSFDIELRSHDSADATTGCGDEALASLCTREAAGVCSDSDGSYDVQIPEDAEAGKYSIKIMLADDDSVYACTDAFNVTRPTGEDGLAILAGEASVSEVEVEAASSTYLEQGAAFTSRWVYDDGGGAGGGTFEINLNACGDEGACENGGCGTFSTALCGDAGCYDPGTGDYDVTVPADQAVGEYKLEVVSADDTDVSSCTASSFLVVEAGGAPAVSPTETPVDETPAPSPPPLPTFAPVAPTPAPVTAAPVAAPVASSSSSEPVAAPVAAPVASSSSSEPGSPGFPPTPVPDKVVCDDSAELSFVYTLEDTKRPLVTVAHASGDRSEAGCLTLTKLYDWLATEPADVPTGMLLTVDSTTETAVNGTTATPTGIWLLDTSVVITNGVTFEIKGTSIGGDCDELKFSSTKKAWNRIMGHGGNIDIDSTVVRSWDASKTLDHILKDSDDGTTNRSFIACVSEVVVDADETCDGTAQNDMGECRMDIVDSTVAYFGYDETESYGITWKVRGLCDDLSNKDTLFDSVRVYGDMKNSDIYGMWYGHYSYGHLGGVWTDNLMHDNHVYGFDPHDDSDYLTISGNTCYNNGNHGIIASKRCDHLLVENNESYDNGGSGIMLHKSCDDSIVRGNTVYSNGDAGLSLVETSNCVVSDNEFTDNRWGFRIILGSTGNVLDSNILTENTYSDIYSYYGADEEVPEVEPFTGINTDNTYRFLNSDNTHVVDNTGDAASGELDDITNSCFTAESNRTPVC</sequence>
<dbReference type="BRENDA" id="5.1.3.37">
    <property type="organism ID" value="13181"/>
</dbReference>
<protein>
    <submittedName>
        <fullName evidence="3">Mannuronan C-5-epimerase</fullName>
        <ecNumber evidence="3">5.1.3.-</ecNumber>
    </submittedName>
</protein>
<evidence type="ECO:0000313" key="3">
    <source>
        <dbReference type="EMBL" id="CBJ33360.1"/>
    </source>
</evidence>
<proteinExistence type="predicted"/>
<dbReference type="EMBL" id="FN648670">
    <property type="protein sequence ID" value="CBJ33360.1"/>
    <property type="molecule type" value="Genomic_DNA"/>
</dbReference>
<dbReference type="InterPro" id="IPR006626">
    <property type="entry name" value="PbH1"/>
</dbReference>
<dbReference type="SUPFAM" id="SSF51126">
    <property type="entry name" value="Pectin lyase-like"/>
    <property type="match status" value="1"/>
</dbReference>
<dbReference type="InterPro" id="IPR039448">
    <property type="entry name" value="Beta_helix"/>
</dbReference>
<keyword evidence="3" id="KW-0413">Isomerase</keyword>
<keyword evidence="4" id="KW-1185">Reference proteome</keyword>
<dbReference type="NCBIfam" id="TIGR03804">
    <property type="entry name" value="para_beta_helix"/>
    <property type="match status" value="2"/>
</dbReference>
<feature type="region of interest" description="Disordered" evidence="1">
    <location>
        <begin position="310"/>
        <end position="331"/>
    </location>
</feature>
<dbReference type="GO" id="GO:0016853">
    <property type="term" value="F:isomerase activity"/>
    <property type="evidence" value="ECO:0007669"/>
    <property type="project" value="UniProtKB-KW"/>
</dbReference>
<evidence type="ECO:0000256" key="1">
    <source>
        <dbReference type="SAM" id="MobiDB-lite"/>
    </source>
</evidence>
<organism evidence="3 4">
    <name type="scientific">Ectocarpus siliculosus</name>
    <name type="common">Brown alga</name>
    <name type="synonym">Conferva siliculosa</name>
    <dbReference type="NCBI Taxonomy" id="2880"/>
    <lineage>
        <taxon>Eukaryota</taxon>
        <taxon>Sar</taxon>
        <taxon>Stramenopiles</taxon>
        <taxon>Ochrophyta</taxon>
        <taxon>PX clade</taxon>
        <taxon>Phaeophyceae</taxon>
        <taxon>Ectocarpales</taxon>
        <taxon>Ectocarpaceae</taxon>
        <taxon>Ectocarpus</taxon>
    </lineage>
</organism>
<feature type="compositionally biased region" description="Pro residues" evidence="1">
    <location>
        <begin position="266"/>
        <end position="279"/>
    </location>
</feature>
<feature type="region of interest" description="Disordered" evidence="1">
    <location>
        <begin position="251"/>
        <end position="279"/>
    </location>
</feature>
<dbReference type="SMART" id="SM00710">
    <property type="entry name" value="PbH1"/>
    <property type="match status" value="4"/>
</dbReference>
<accession>D7G257</accession>